<dbReference type="EMBL" id="WIND01000037">
    <property type="protein sequence ID" value="MSU92067.1"/>
    <property type="molecule type" value="Genomic_DNA"/>
</dbReference>
<proteinExistence type="predicted"/>
<reference evidence="1 2" key="1">
    <citation type="submission" date="2019-10" db="EMBL/GenBank/DDBJ databases">
        <title>Cognatihalovulum marinum gen. nov. sp. nov., a new member of the family Rhodobacteraceae isolated from deep seawater of the Northwest Indian Ocean.</title>
        <authorList>
            <person name="Ruan C."/>
            <person name="Wang J."/>
            <person name="Zheng X."/>
            <person name="Song L."/>
            <person name="Zhu Y."/>
            <person name="Huang Y."/>
            <person name="Lu Z."/>
            <person name="Du W."/>
            <person name="Huang L."/>
            <person name="Dai X."/>
        </authorList>
    </citation>
    <scope>NUCLEOTIDE SEQUENCE [LARGE SCALE GENOMIC DNA]</scope>
    <source>
        <strain evidence="1 2">2CG4</strain>
    </source>
</reference>
<protein>
    <submittedName>
        <fullName evidence="1">Uncharacterized protein</fullName>
    </submittedName>
</protein>
<name>A0A6L5Z6I5_9RHOB</name>
<evidence type="ECO:0000313" key="2">
    <source>
        <dbReference type="Proteomes" id="UP000474957"/>
    </source>
</evidence>
<dbReference type="InterPro" id="IPR044000">
    <property type="entry name" value="Phage_tube_2"/>
</dbReference>
<comment type="caution">
    <text evidence="1">The sequence shown here is derived from an EMBL/GenBank/DDBJ whole genome shotgun (WGS) entry which is preliminary data.</text>
</comment>
<accession>A0A6L5Z6I5</accession>
<dbReference type="Pfam" id="PF18906">
    <property type="entry name" value="Phage_tube_2"/>
    <property type="match status" value="1"/>
</dbReference>
<keyword evidence="2" id="KW-1185">Reference proteome</keyword>
<gene>
    <name evidence="1" type="ORF">GE300_21200</name>
</gene>
<sequence length="168" mass="18557">MATMDIFEGDAFTIVELTRALENIPYGRDPLAPIKDAVTADGDVVVPLDAEAFGFWLKAAFGAPKATGVSVQNLKMSLRHRRSPDRDDLCILASDIASPGVHDDRGANPAGPTSHMRVRSCYRRHGQEPFRPLPRGRTGRPASRFLIRFLYQHALIRTHGPNLAGRWS</sequence>
<dbReference type="Proteomes" id="UP000474957">
    <property type="component" value="Unassembled WGS sequence"/>
</dbReference>
<evidence type="ECO:0000313" key="1">
    <source>
        <dbReference type="EMBL" id="MSU92067.1"/>
    </source>
</evidence>
<organism evidence="1 2">
    <name type="scientific">Halovulum marinum</name>
    <dbReference type="NCBI Taxonomy" id="2662447"/>
    <lineage>
        <taxon>Bacteria</taxon>
        <taxon>Pseudomonadati</taxon>
        <taxon>Pseudomonadota</taxon>
        <taxon>Alphaproteobacteria</taxon>
        <taxon>Rhodobacterales</taxon>
        <taxon>Paracoccaceae</taxon>
        <taxon>Halovulum</taxon>
    </lineage>
</organism>
<dbReference type="AlphaFoldDB" id="A0A6L5Z6I5"/>